<evidence type="ECO:0000256" key="3">
    <source>
        <dbReference type="ARBA" id="ARBA00022475"/>
    </source>
</evidence>
<gene>
    <name evidence="17" type="ORF">CEY16_07150</name>
</gene>
<keyword evidence="9 13" id="KW-0067">ATP-binding</keyword>
<keyword evidence="8 13" id="KW-0418">Kinase</keyword>
<dbReference type="GO" id="GO:0046983">
    <property type="term" value="F:protein dimerization activity"/>
    <property type="evidence" value="ECO:0007669"/>
    <property type="project" value="InterPro"/>
</dbReference>
<accession>A0A2I0QUY3</accession>
<dbReference type="PANTHER" id="PTHR24421:SF37">
    <property type="entry name" value="SENSOR HISTIDINE KINASE NARS"/>
    <property type="match status" value="1"/>
</dbReference>
<keyword evidence="12 13" id="KW-0472">Membrane</keyword>
<sequence length="345" mass="39677">MFKYLFLTIILVVATTIWGFTFLLMQSFEAITYSDLMDATYYSVPIPFYLLGGTIIVTLLLASFLGGVYSIKRRKILIGLERILKNQPLYKNERERSSWDDPSFEWMEKIEAEKQDRMKRIRYLANELASIETDPVNEDHILEKERSRLARELHDSVSQQLFGASMLLSSITEQKLSSNDALDQQLKKVEEMIQQSQLEMRALLLQLRPIALRDKSLKEGVESFLNDLMQRVPIDLKWKIEDVSMDKDIEDQLFRILQECVSNSLRHAKAGAIDTLLIERDGFVILRLVDNGIGFDIEEAEKSYGLMNIKERAYEIGGIARVISLEDYGTKIEIKVPARGGHSVD</sequence>
<evidence type="ECO:0000256" key="7">
    <source>
        <dbReference type="ARBA" id="ARBA00022741"/>
    </source>
</evidence>
<comment type="catalytic activity">
    <reaction evidence="1 13">
        <text>ATP + protein L-histidine = ADP + protein N-phospho-L-histidine.</text>
        <dbReference type="EC" id="2.7.13.3"/>
    </reaction>
</comment>
<evidence type="ECO:0000256" key="2">
    <source>
        <dbReference type="ARBA" id="ARBA00004651"/>
    </source>
</evidence>
<evidence type="ECO:0000256" key="1">
    <source>
        <dbReference type="ARBA" id="ARBA00000085"/>
    </source>
</evidence>
<dbReference type="Gene3D" id="3.30.565.10">
    <property type="entry name" value="Histidine kinase-like ATPase, C-terminal domain"/>
    <property type="match status" value="1"/>
</dbReference>
<keyword evidence="7 13" id="KW-0547">Nucleotide-binding</keyword>
<keyword evidence="6 15" id="KW-0812">Transmembrane</keyword>
<dbReference type="InterPro" id="IPR036890">
    <property type="entry name" value="HATPase_C_sf"/>
</dbReference>
<keyword evidence="4" id="KW-0597">Phosphoprotein</keyword>
<evidence type="ECO:0000313" key="17">
    <source>
        <dbReference type="EMBL" id="PKR78162.1"/>
    </source>
</evidence>
<dbReference type="Gene3D" id="1.20.5.1930">
    <property type="match status" value="1"/>
</dbReference>
<evidence type="ECO:0000256" key="12">
    <source>
        <dbReference type="ARBA" id="ARBA00023136"/>
    </source>
</evidence>
<dbReference type="InterPro" id="IPR017202">
    <property type="entry name" value="LiaS/VraS"/>
</dbReference>
<evidence type="ECO:0000256" key="5">
    <source>
        <dbReference type="ARBA" id="ARBA00022679"/>
    </source>
</evidence>
<comment type="caution">
    <text evidence="17">The sequence shown here is derived from an EMBL/GenBank/DDBJ whole genome shotgun (WGS) entry which is preliminary data.</text>
</comment>
<dbReference type="InterPro" id="IPR005467">
    <property type="entry name" value="His_kinase_dom"/>
</dbReference>
<dbReference type="InterPro" id="IPR050482">
    <property type="entry name" value="Sensor_HK_TwoCompSys"/>
</dbReference>
<comment type="subcellular location">
    <subcellularLocation>
        <location evidence="2 13">Cell membrane</location>
        <topology evidence="2 13">Multi-pass membrane protein</topology>
    </subcellularLocation>
</comment>
<dbReference type="EMBL" id="PJNH01000002">
    <property type="protein sequence ID" value="PKR78162.1"/>
    <property type="molecule type" value="Genomic_DNA"/>
</dbReference>
<evidence type="ECO:0000256" key="11">
    <source>
        <dbReference type="ARBA" id="ARBA00023012"/>
    </source>
</evidence>
<dbReference type="PIRSF" id="PIRSF037431">
    <property type="entry name" value="STHK_LiaS"/>
    <property type="match status" value="1"/>
</dbReference>
<keyword evidence="5 13" id="KW-0808">Transferase</keyword>
<dbReference type="Pfam" id="PF02518">
    <property type="entry name" value="HATPase_c"/>
    <property type="match status" value="1"/>
</dbReference>
<dbReference type="CDD" id="cd16917">
    <property type="entry name" value="HATPase_UhpB-NarQ-NarX-like"/>
    <property type="match status" value="1"/>
</dbReference>
<reference evidence="17 18" key="1">
    <citation type="submission" date="2017-06" db="EMBL/GenBank/DDBJ databases">
        <title>the draft geome sequence of Illustriluteabacillus marina B3227.</title>
        <authorList>
            <person name="He R.-H."/>
            <person name="Du Z.-J."/>
        </authorList>
    </citation>
    <scope>NUCLEOTIDE SEQUENCE [LARGE SCALE GENOMIC DNA]</scope>
    <source>
        <strain evidence="17 18">B3227</strain>
    </source>
</reference>
<dbReference type="InterPro" id="IPR011712">
    <property type="entry name" value="Sig_transdc_His_kin_sub3_dim/P"/>
</dbReference>
<dbReference type="InterPro" id="IPR003594">
    <property type="entry name" value="HATPase_dom"/>
</dbReference>
<evidence type="ECO:0000256" key="15">
    <source>
        <dbReference type="SAM" id="Phobius"/>
    </source>
</evidence>
<dbReference type="SMART" id="SM00387">
    <property type="entry name" value="HATPase_c"/>
    <property type="match status" value="1"/>
</dbReference>
<dbReference type="OrthoDB" id="9795828at2"/>
<evidence type="ECO:0000256" key="9">
    <source>
        <dbReference type="ARBA" id="ARBA00022840"/>
    </source>
</evidence>
<evidence type="ECO:0000259" key="16">
    <source>
        <dbReference type="PROSITE" id="PS50109"/>
    </source>
</evidence>
<evidence type="ECO:0000256" key="6">
    <source>
        <dbReference type="ARBA" id="ARBA00022692"/>
    </source>
</evidence>
<name>A0A2I0QUY3_9BACI</name>
<dbReference type="GO" id="GO:0005524">
    <property type="term" value="F:ATP binding"/>
    <property type="evidence" value="ECO:0007669"/>
    <property type="project" value="UniProtKB-UniRule"/>
</dbReference>
<dbReference type="PANTHER" id="PTHR24421">
    <property type="entry name" value="NITRATE/NITRITE SENSOR PROTEIN NARX-RELATED"/>
    <property type="match status" value="1"/>
</dbReference>
<feature type="transmembrane region" description="Helical" evidence="15">
    <location>
        <begin position="46"/>
        <end position="69"/>
    </location>
</feature>
<keyword evidence="11 13" id="KW-0902">Two-component regulatory system</keyword>
<evidence type="ECO:0000256" key="10">
    <source>
        <dbReference type="ARBA" id="ARBA00022989"/>
    </source>
</evidence>
<feature type="coiled-coil region" evidence="14">
    <location>
        <begin position="179"/>
        <end position="206"/>
    </location>
</feature>
<keyword evidence="3 13" id="KW-1003">Cell membrane</keyword>
<dbReference type="Pfam" id="PF07730">
    <property type="entry name" value="HisKA_3"/>
    <property type="match status" value="1"/>
</dbReference>
<evidence type="ECO:0000256" key="14">
    <source>
        <dbReference type="SAM" id="Coils"/>
    </source>
</evidence>
<evidence type="ECO:0000256" key="8">
    <source>
        <dbReference type="ARBA" id="ARBA00022777"/>
    </source>
</evidence>
<keyword evidence="14" id="KW-0175">Coiled coil</keyword>
<evidence type="ECO:0000313" key="18">
    <source>
        <dbReference type="Proteomes" id="UP000243524"/>
    </source>
</evidence>
<dbReference type="EC" id="2.7.13.3" evidence="13"/>
<dbReference type="PROSITE" id="PS50109">
    <property type="entry name" value="HIS_KIN"/>
    <property type="match status" value="1"/>
</dbReference>
<dbReference type="GO" id="GO:0005886">
    <property type="term" value="C:plasma membrane"/>
    <property type="evidence" value="ECO:0007669"/>
    <property type="project" value="UniProtKB-SubCell"/>
</dbReference>
<evidence type="ECO:0000256" key="4">
    <source>
        <dbReference type="ARBA" id="ARBA00022553"/>
    </source>
</evidence>
<protein>
    <recommendedName>
        <fullName evidence="13">Sensor histidine kinase</fullName>
        <ecNumber evidence="13">2.7.13.3</ecNumber>
    </recommendedName>
</protein>
<keyword evidence="18" id="KW-1185">Reference proteome</keyword>
<keyword evidence="10 15" id="KW-1133">Transmembrane helix</keyword>
<organism evidence="17 18">
    <name type="scientific">Halalkalibacillus sediminis</name>
    <dbReference type="NCBI Taxonomy" id="2018042"/>
    <lineage>
        <taxon>Bacteria</taxon>
        <taxon>Bacillati</taxon>
        <taxon>Bacillota</taxon>
        <taxon>Bacilli</taxon>
        <taxon>Bacillales</taxon>
        <taxon>Bacillaceae</taxon>
        <taxon>Halalkalibacillus</taxon>
    </lineage>
</organism>
<dbReference type="SUPFAM" id="SSF55874">
    <property type="entry name" value="ATPase domain of HSP90 chaperone/DNA topoisomerase II/histidine kinase"/>
    <property type="match status" value="1"/>
</dbReference>
<dbReference type="Proteomes" id="UP000243524">
    <property type="component" value="Unassembled WGS sequence"/>
</dbReference>
<dbReference type="AlphaFoldDB" id="A0A2I0QUY3"/>
<evidence type="ECO:0000256" key="13">
    <source>
        <dbReference type="PIRNR" id="PIRNR037431"/>
    </source>
</evidence>
<proteinExistence type="predicted"/>
<feature type="domain" description="Histidine kinase" evidence="16">
    <location>
        <begin position="148"/>
        <end position="340"/>
    </location>
</feature>
<dbReference type="GO" id="GO:0000155">
    <property type="term" value="F:phosphorelay sensor kinase activity"/>
    <property type="evidence" value="ECO:0007669"/>
    <property type="project" value="UniProtKB-UniRule"/>
</dbReference>